<dbReference type="Proteomes" id="UP001396334">
    <property type="component" value="Unassembled WGS sequence"/>
</dbReference>
<reference evidence="1 2" key="1">
    <citation type="journal article" date="2024" name="G3 (Bethesda)">
        <title>Genome assembly of Hibiscus sabdariffa L. provides insights into metabolisms of medicinal natural products.</title>
        <authorList>
            <person name="Kim T."/>
        </authorList>
    </citation>
    <scope>NUCLEOTIDE SEQUENCE [LARGE SCALE GENOMIC DNA]</scope>
    <source>
        <strain evidence="1">TK-2024</strain>
        <tissue evidence="1">Old leaves</tissue>
    </source>
</reference>
<accession>A0ABR2NDU4</accession>
<protein>
    <submittedName>
        <fullName evidence="1">Uncharacterized protein</fullName>
    </submittedName>
</protein>
<gene>
    <name evidence="1" type="ORF">V6N11_034697</name>
</gene>
<proteinExistence type="predicted"/>
<organism evidence="1 2">
    <name type="scientific">Hibiscus sabdariffa</name>
    <name type="common">roselle</name>
    <dbReference type="NCBI Taxonomy" id="183260"/>
    <lineage>
        <taxon>Eukaryota</taxon>
        <taxon>Viridiplantae</taxon>
        <taxon>Streptophyta</taxon>
        <taxon>Embryophyta</taxon>
        <taxon>Tracheophyta</taxon>
        <taxon>Spermatophyta</taxon>
        <taxon>Magnoliopsida</taxon>
        <taxon>eudicotyledons</taxon>
        <taxon>Gunneridae</taxon>
        <taxon>Pentapetalae</taxon>
        <taxon>rosids</taxon>
        <taxon>malvids</taxon>
        <taxon>Malvales</taxon>
        <taxon>Malvaceae</taxon>
        <taxon>Malvoideae</taxon>
        <taxon>Hibiscus</taxon>
    </lineage>
</organism>
<name>A0ABR2NDU4_9ROSI</name>
<keyword evidence="2" id="KW-1185">Reference proteome</keyword>
<evidence type="ECO:0000313" key="2">
    <source>
        <dbReference type="Proteomes" id="UP001396334"/>
    </source>
</evidence>
<dbReference type="EMBL" id="JBBPBN010000171">
    <property type="protein sequence ID" value="KAK8974333.1"/>
    <property type="molecule type" value="Genomic_DNA"/>
</dbReference>
<evidence type="ECO:0000313" key="1">
    <source>
        <dbReference type="EMBL" id="KAK8974333.1"/>
    </source>
</evidence>
<sequence>MPLASRSPTPIRLWKMSKPRTQTLEPCLLLPVHEVLLTALYDKNSLNAKWTLLIRSRKKKTFITNEAFDMEAAADVGISNAAALNMSVQRLNNEDTVTELPIFMSPRAK</sequence>
<comment type="caution">
    <text evidence="1">The sequence shown here is derived from an EMBL/GenBank/DDBJ whole genome shotgun (WGS) entry which is preliminary data.</text>
</comment>